<dbReference type="PANTHER" id="PTHR32089:SF112">
    <property type="entry name" value="LYSOZYME-LIKE PROTEIN-RELATED"/>
    <property type="match status" value="1"/>
</dbReference>
<comment type="subcellular location">
    <subcellularLocation>
        <location evidence="1">Cell membrane</location>
    </subcellularLocation>
</comment>
<evidence type="ECO:0000313" key="10">
    <source>
        <dbReference type="EMBL" id="AIQ69652.1"/>
    </source>
</evidence>
<dbReference type="AlphaFoldDB" id="A0A089M8S0"/>
<dbReference type="InterPro" id="IPR024478">
    <property type="entry name" value="HlyB_4HB_MCP"/>
</dbReference>
<evidence type="ECO:0000256" key="2">
    <source>
        <dbReference type="ARBA" id="ARBA00022475"/>
    </source>
</evidence>
<dbReference type="PROSITE" id="PS50885">
    <property type="entry name" value="HAMP"/>
    <property type="match status" value="1"/>
</dbReference>
<dbReference type="PANTHER" id="PTHR32089">
    <property type="entry name" value="METHYL-ACCEPTING CHEMOTAXIS PROTEIN MCPB"/>
    <property type="match status" value="1"/>
</dbReference>
<proteinExistence type="inferred from homology"/>
<dbReference type="CDD" id="cd11386">
    <property type="entry name" value="MCP_signal"/>
    <property type="match status" value="1"/>
</dbReference>
<dbReference type="InterPro" id="IPR003660">
    <property type="entry name" value="HAMP_dom"/>
</dbReference>
<evidence type="ECO:0000256" key="7">
    <source>
        <dbReference type="SAM" id="Phobius"/>
    </source>
</evidence>
<feature type="transmembrane region" description="Helical" evidence="7">
    <location>
        <begin position="13"/>
        <end position="35"/>
    </location>
</feature>
<dbReference type="HOGENOM" id="CLU_000445_107_27_9"/>
<protein>
    <submittedName>
        <fullName evidence="10">Chemotaxis protein</fullName>
    </submittedName>
</protein>
<feature type="transmembrane region" description="Helical" evidence="7">
    <location>
        <begin position="188"/>
        <end position="211"/>
    </location>
</feature>
<evidence type="ECO:0000256" key="5">
    <source>
        <dbReference type="ARBA" id="ARBA00029447"/>
    </source>
</evidence>
<dbReference type="FunFam" id="1.10.287.950:FF:000001">
    <property type="entry name" value="Methyl-accepting chemotaxis sensory transducer"/>
    <property type="match status" value="1"/>
</dbReference>
<evidence type="ECO:0000313" key="11">
    <source>
        <dbReference type="Proteomes" id="UP000029500"/>
    </source>
</evidence>
<keyword evidence="11" id="KW-1185">Reference proteome</keyword>
<keyword evidence="3 7" id="KW-0472">Membrane</keyword>
<dbReference type="SUPFAM" id="SSF58104">
    <property type="entry name" value="Methyl-accepting chemotaxis protein (MCP) signaling domain"/>
    <property type="match status" value="1"/>
</dbReference>
<keyword evidence="4 6" id="KW-0807">Transducer</keyword>
<gene>
    <name evidence="10" type="ORF">PGRAT_19985</name>
</gene>
<keyword evidence="2" id="KW-1003">Cell membrane</keyword>
<dbReference type="InterPro" id="IPR004089">
    <property type="entry name" value="MCPsignal_dom"/>
</dbReference>
<dbReference type="PROSITE" id="PS50111">
    <property type="entry name" value="CHEMOTAXIS_TRANSDUC_2"/>
    <property type="match status" value="1"/>
</dbReference>
<evidence type="ECO:0000256" key="4">
    <source>
        <dbReference type="ARBA" id="ARBA00023224"/>
    </source>
</evidence>
<evidence type="ECO:0000259" key="8">
    <source>
        <dbReference type="PROSITE" id="PS50111"/>
    </source>
</evidence>
<feature type="domain" description="HAMP" evidence="9">
    <location>
        <begin position="212"/>
        <end position="264"/>
    </location>
</feature>
<dbReference type="KEGG" id="pgm:PGRAT_19985"/>
<dbReference type="RefSeq" id="WP_025703562.1">
    <property type="nucleotide sequence ID" value="NZ_CP009287.1"/>
</dbReference>
<evidence type="ECO:0000256" key="3">
    <source>
        <dbReference type="ARBA" id="ARBA00023136"/>
    </source>
</evidence>
<dbReference type="SMART" id="SM00283">
    <property type="entry name" value="MA"/>
    <property type="match status" value="1"/>
</dbReference>
<name>A0A089M8S0_9BACL</name>
<accession>A0A089M8S0</accession>
<sequence length="528" mass="57064">MKWFGNLKTATKIISAFLIVSLILAGLGVFSIFTLRSSNGNMKEMYNNNLISVRDLSAAQIKYQAIRVFLRDMSIATTAEEISGYKEQIEKAIGEIEKHINNYRPLATTPKEQELLGNFDKEYEVYMKMFSQGLILAEKEDPTEFNTFRLQLAKQGEKVVVYMNGLTDENVRLADETNKHSQDTYSSALTLTISVVIGAVIISILIGYVIARSISRPLMVMLGLASEVANGNLTQQAEITSKDEVGQLASALNRMVNNLKDLINGIVMNSQSVAASSEEISASTQEIASTSTTQSAASASITELFKELSLAINSVAVSAEEAAELSNDTVRTAREGGYVVETSLQGMQAVNHQMTQLEEDSRKIGDIIEVIDDIAEQTNLLALNAAIEAARAGEQGRGFAVVADEVRKLAERSSDATKEITKIIKAMQENTKQSVRAVAESVQQSSMTSQAFEQIISMVNTSSLKVNEIAAACEEESAQAAEVMNSVESIAASSEESAAASEETAATCQSLAQLAEELAQSAAAFKTH</sequence>
<dbReference type="GO" id="GO:0004888">
    <property type="term" value="F:transmembrane signaling receptor activity"/>
    <property type="evidence" value="ECO:0007669"/>
    <property type="project" value="InterPro"/>
</dbReference>
<evidence type="ECO:0000256" key="6">
    <source>
        <dbReference type="PROSITE-ProRule" id="PRU00284"/>
    </source>
</evidence>
<organism evidence="10 11">
    <name type="scientific">Paenibacillus graminis</name>
    <dbReference type="NCBI Taxonomy" id="189425"/>
    <lineage>
        <taxon>Bacteria</taxon>
        <taxon>Bacillati</taxon>
        <taxon>Bacillota</taxon>
        <taxon>Bacilli</taxon>
        <taxon>Bacillales</taxon>
        <taxon>Paenibacillaceae</taxon>
        <taxon>Paenibacillus</taxon>
    </lineage>
</organism>
<reference evidence="10 11" key="1">
    <citation type="submission" date="2014-08" db="EMBL/GenBank/DDBJ databases">
        <title>Comparative genomics of the Paenibacillus odorifer group.</title>
        <authorList>
            <person name="den Bakker H.C."/>
            <person name="Tsai Y.-C."/>
            <person name="Martin N."/>
            <person name="Korlach J."/>
            <person name="Wiedmann M."/>
        </authorList>
    </citation>
    <scope>NUCLEOTIDE SEQUENCE [LARGE SCALE GENOMIC DNA]</scope>
    <source>
        <strain evidence="10 11">DSM 15220</strain>
    </source>
</reference>
<dbReference type="OrthoDB" id="358716at2"/>
<keyword evidence="7" id="KW-1133">Transmembrane helix</keyword>
<dbReference type="EMBL" id="CP009287">
    <property type="protein sequence ID" value="AIQ69652.1"/>
    <property type="molecule type" value="Genomic_DNA"/>
</dbReference>
<dbReference type="GO" id="GO:0005886">
    <property type="term" value="C:plasma membrane"/>
    <property type="evidence" value="ECO:0007669"/>
    <property type="project" value="UniProtKB-SubCell"/>
</dbReference>
<evidence type="ECO:0000256" key="1">
    <source>
        <dbReference type="ARBA" id="ARBA00004236"/>
    </source>
</evidence>
<dbReference type="eggNOG" id="COG0840">
    <property type="taxonomic scope" value="Bacteria"/>
</dbReference>
<dbReference type="InterPro" id="IPR004090">
    <property type="entry name" value="Chemotax_Me-accpt_rcpt"/>
</dbReference>
<comment type="similarity">
    <text evidence="5">Belongs to the methyl-accepting chemotaxis (MCP) protein family.</text>
</comment>
<dbReference type="GO" id="GO:0007165">
    <property type="term" value="P:signal transduction"/>
    <property type="evidence" value="ECO:0007669"/>
    <property type="project" value="UniProtKB-KW"/>
</dbReference>
<dbReference type="Pfam" id="PF00672">
    <property type="entry name" value="HAMP"/>
    <property type="match status" value="1"/>
</dbReference>
<evidence type="ECO:0000259" key="9">
    <source>
        <dbReference type="PROSITE" id="PS50885"/>
    </source>
</evidence>
<feature type="domain" description="Methyl-accepting transducer" evidence="8">
    <location>
        <begin position="269"/>
        <end position="512"/>
    </location>
</feature>
<dbReference type="Pfam" id="PF00015">
    <property type="entry name" value="MCPsignal"/>
    <property type="match status" value="1"/>
</dbReference>
<dbReference type="SMART" id="SM00304">
    <property type="entry name" value="HAMP"/>
    <property type="match status" value="1"/>
</dbReference>
<dbReference type="Pfam" id="PF12729">
    <property type="entry name" value="4HB_MCP_1"/>
    <property type="match status" value="1"/>
</dbReference>
<dbReference type="Proteomes" id="UP000029500">
    <property type="component" value="Chromosome"/>
</dbReference>
<keyword evidence="7" id="KW-0812">Transmembrane</keyword>
<dbReference type="PRINTS" id="PR00260">
    <property type="entry name" value="CHEMTRNSDUCR"/>
</dbReference>
<dbReference type="Gene3D" id="1.10.287.950">
    <property type="entry name" value="Methyl-accepting chemotaxis protein"/>
    <property type="match status" value="1"/>
</dbReference>
<dbReference type="GO" id="GO:0006935">
    <property type="term" value="P:chemotaxis"/>
    <property type="evidence" value="ECO:0007669"/>
    <property type="project" value="InterPro"/>
</dbReference>
<dbReference type="STRING" id="189425.PGRAT_19985"/>
<dbReference type="CDD" id="cd06225">
    <property type="entry name" value="HAMP"/>
    <property type="match status" value="1"/>
</dbReference>